<evidence type="ECO:0000256" key="1">
    <source>
        <dbReference type="ARBA" id="ARBA00001947"/>
    </source>
</evidence>
<dbReference type="RefSeq" id="WP_085863213.1">
    <property type="nucleotide sequence ID" value="NZ_FWFT01000001.1"/>
</dbReference>
<evidence type="ECO:0000256" key="5">
    <source>
        <dbReference type="ARBA" id="ARBA00023002"/>
    </source>
</evidence>
<dbReference type="GO" id="GO:0034079">
    <property type="term" value="P:butanediol biosynthetic process"/>
    <property type="evidence" value="ECO:0007669"/>
    <property type="project" value="TreeGrafter"/>
</dbReference>
<name>A0A1Y5RP60_9RHOB</name>
<dbReference type="InterPro" id="IPR036291">
    <property type="entry name" value="NAD(P)-bd_dom_sf"/>
</dbReference>
<organism evidence="7 8">
    <name type="scientific">Pseudooctadecabacter jejudonensis</name>
    <dbReference type="NCBI Taxonomy" id="1391910"/>
    <lineage>
        <taxon>Bacteria</taxon>
        <taxon>Pseudomonadati</taxon>
        <taxon>Pseudomonadota</taxon>
        <taxon>Alphaproteobacteria</taxon>
        <taxon>Rhodobacterales</taxon>
        <taxon>Paracoccaceae</taxon>
        <taxon>Pseudooctadecabacter</taxon>
    </lineage>
</organism>
<evidence type="ECO:0000259" key="6">
    <source>
        <dbReference type="Pfam" id="PF08240"/>
    </source>
</evidence>
<comment type="similarity">
    <text evidence="2">Belongs to the zinc-containing alcohol dehydrogenase family.</text>
</comment>
<evidence type="ECO:0000256" key="3">
    <source>
        <dbReference type="ARBA" id="ARBA00022723"/>
    </source>
</evidence>
<dbReference type="Pfam" id="PF08240">
    <property type="entry name" value="ADH_N"/>
    <property type="match status" value="1"/>
</dbReference>
<dbReference type="Gene3D" id="3.90.180.10">
    <property type="entry name" value="Medium-chain alcohol dehydrogenases, catalytic domain"/>
    <property type="match status" value="1"/>
</dbReference>
<dbReference type="SUPFAM" id="SSF50129">
    <property type="entry name" value="GroES-like"/>
    <property type="match status" value="1"/>
</dbReference>
<dbReference type="InterPro" id="IPR013154">
    <property type="entry name" value="ADH-like_N"/>
</dbReference>
<gene>
    <name evidence="7" type="primary">yjjN_1</name>
    <name evidence="7" type="ORF">PSJ8397_00797</name>
</gene>
<keyword evidence="5 7" id="KW-0560">Oxidoreductase</keyword>
<dbReference type="GO" id="GO:0000721">
    <property type="term" value="F:(R,R)-butanediol dehydrogenase activity"/>
    <property type="evidence" value="ECO:0007669"/>
    <property type="project" value="TreeGrafter"/>
</dbReference>
<reference evidence="7 8" key="1">
    <citation type="submission" date="2017-03" db="EMBL/GenBank/DDBJ databases">
        <authorList>
            <person name="Afonso C.L."/>
            <person name="Miller P.J."/>
            <person name="Scott M.A."/>
            <person name="Spackman E."/>
            <person name="Goraichik I."/>
            <person name="Dimitrov K.M."/>
            <person name="Suarez D.L."/>
            <person name="Swayne D.E."/>
        </authorList>
    </citation>
    <scope>NUCLEOTIDE SEQUENCE [LARGE SCALE GENOMIC DNA]</scope>
    <source>
        <strain evidence="7 8">CECT 8397</strain>
    </source>
</reference>
<dbReference type="GO" id="GO:0046872">
    <property type="term" value="F:metal ion binding"/>
    <property type="evidence" value="ECO:0007669"/>
    <property type="project" value="UniProtKB-KW"/>
</dbReference>
<dbReference type="InterPro" id="IPR011032">
    <property type="entry name" value="GroES-like_sf"/>
</dbReference>
<protein>
    <submittedName>
        <fullName evidence="7">Putative L-galactonate oxidoreductase</fullName>
        <ecNumber evidence="7">1.1.1.-</ecNumber>
    </submittedName>
</protein>
<dbReference type="Proteomes" id="UP000193623">
    <property type="component" value="Unassembled WGS sequence"/>
</dbReference>
<proteinExistence type="inferred from homology"/>
<dbReference type="SUPFAM" id="SSF51735">
    <property type="entry name" value="NAD(P)-binding Rossmann-fold domains"/>
    <property type="match status" value="1"/>
</dbReference>
<evidence type="ECO:0000313" key="7">
    <source>
        <dbReference type="EMBL" id="SLN20928.1"/>
    </source>
</evidence>
<evidence type="ECO:0000256" key="4">
    <source>
        <dbReference type="ARBA" id="ARBA00022833"/>
    </source>
</evidence>
<feature type="domain" description="Alcohol dehydrogenase-like N-terminal" evidence="6">
    <location>
        <begin position="13"/>
        <end position="112"/>
    </location>
</feature>
<dbReference type="AlphaFoldDB" id="A0A1Y5RP60"/>
<dbReference type="EC" id="1.1.1.-" evidence="7"/>
<dbReference type="PANTHER" id="PTHR43161">
    <property type="entry name" value="SORBITOL DEHYDROGENASE"/>
    <property type="match status" value="1"/>
</dbReference>
<evidence type="ECO:0000256" key="2">
    <source>
        <dbReference type="ARBA" id="ARBA00008072"/>
    </source>
</evidence>
<dbReference type="PANTHER" id="PTHR43161:SF23">
    <property type="entry name" value="(R,R)-BUTANEDIOL DEHYDROGENASE-RELATED"/>
    <property type="match status" value="1"/>
</dbReference>
<sequence length="310" mass="32666">MQIRDATQVDAAKGVRVTVRAVGISGADVHAWRGDISDQNYPMTLGHEISGVDDTGACVAVNPLIYCGECDACVVGQTNICQNRQVLGSGSVAGGLAGSVDVPRRNLMRVPDHLGFEQASLIDPLARGWHVARLARRAFPKGRTALVIGGGALGFAAALSLRTQGVDNTRLVEENAIRADYLKGKTDMPVTAPSDLPVQDAYDIVIDAVGSVASRALASLRVRAGGIIGHIGLGDVTGGFDMRRLTMNEVTIIGTYAYSALDFEQTAEAVFEGRLGALDWYEARPVTHAAAAFDDLNAGRVASPRVVLTL</sequence>
<dbReference type="EMBL" id="FWFT01000001">
    <property type="protein sequence ID" value="SLN20928.1"/>
    <property type="molecule type" value="Genomic_DNA"/>
</dbReference>
<dbReference type="GO" id="GO:0005737">
    <property type="term" value="C:cytoplasm"/>
    <property type="evidence" value="ECO:0007669"/>
    <property type="project" value="TreeGrafter"/>
</dbReference>
<keyword evidence="3" id="KW-0479">Metal-binding</keyword>
<accession>A0A1Y5RP60</accession>
<evidence type="ECO:0000313" key="8">
    <source>
        <dbReference type="Proteomes" id="UP000193623"/>
    </source>
</evidence>
<dbReference type="Gene3D" id="3.40.50.720">
    <property type="entry name" value="NAD(P)-binding Rossmann-like Domain"/>
    <property type="match status" value="1"/>
</dbReference>
<keyword evidence="8" id="KW-1185">Reference proteome</keyword>
<comment type="cofactor">
    <cofactor evidence="1">
        <name>Zn(2+)</name>
        <dbReference type="ChEBI" id="CHEBI:29105"/>
    </cofactor>
</comment>
<keyword evidence="4" id="KW-0862">Zinc</keyword>
<dbReference type="OrthoDB" id="9809185at2"/>